<keyword evidence="3" id="KW-1185">Reference proteome</keyword>
<dbReference type="InterPro" id="IPR013116">
    <property type="entry name" value="KARI_N"/>
</dbReference>
<dbReference type="SUPFAM" id="SSF51735">
    <property type="entry name" value="NAD(P)-binding Rossmann-fold domains"/>
    <property type="match status" value="1"/>
</dbReference>
<dbReference type="Gene3D" id="3.40.50.720">
    <property type="entry name" value="NAD(P)-binding Rossmann-like Domain"/>
    <property type="match status" value="1"/>
</dbReference>
<dbReference type="STRING" id="1714264.BTO30_14515"/>
<evidence type="ECO:0000313" key="3">
    <source>
        <dbReference type="Proteomes" id="UP000185568"/>
    </source>
</evidence>
<dbReference type="Proteomes" id="UP000185568">
    <property type="component" value="Unassembled WGS sequence"/>
</dbReference>
<dbReference type="GO" id="GO:0016491">
    <property type="term" value="F:oxidoreductase activity"/>
    <property type="evidence" value="ECO:0007669"/>
    <property type="project" value="InterPro"/>
</dbReference>
<dbReference type="OrthoDB" id="2635568at2"/>
<organism evidence="2 3">
    <name type="scientific">Domibacillus antri</name>
    <dbReference type="NCBI Taxonomy" id="1714264"/>
    <lineage>
        <taxon>Bacteria</taxon>
        <taxon>Bacillati</taxon>
        <taxon>Bacillota</taxon>
        <taxon>Bacilli</taxon>
        <taxon>Bacillales</taxon>
        <taxon>Bacillaceae</taxon>
        <taxon>Domibacillus</taxon>
    </lineage>
</organism>
<sequence>MMPSKQLHIPDYLYGKTIAILGYSSEGQEYARLLREQEISVVIGLRPVDDAWAEAERDGFEVKTLWEAVESASIIQVW</sequence>
<feature type="domain" description="KARI N-terminal Rossmann" evidence="1">
    <location>
        <begin position="1"/>
        <end position="78"/>
    </location>
</feature>
<dbReference type="RefSeq" id="WP_075399431.1">
    <property type="nucleotide sequence ID" value="NZ_MSDU01000041.1"/>
</dbReference>
<evidence type="ECO:0000259" key="1">
    <source>
        <dbReference type="PROSITE" id="PS51850"/>
    </source>
</evidence>
<dbReference type="PANTHER" id="PTHR21371">
    <property type="entry name" value="KETOL-ACID REDUCTOISOMERASE, MITOCHONDRIAL"/>
    <property type="match status" value="1"/>
</dbReference>
<name>A0A1Q8Q2J3_9BACI</name>
<proteinExistence type="predicted"/>
<dbReference type="Pfam" id="PF07991">
    <property type="entry name" value="KARI_N"/>
    <property type="match status" value="1"/>
</dbReference>
<accession>A0A1Q8Q2J3</accession>
<evidence type="ECO:0000313" key="2">
    <source>
        <dbReference type="EMBL" id="OLN21537.1"/>
    </source>
</evidence>
<dbReference type="AlphaFoldDB" id="A0A1Q8Q2J3"/>
<gene>
    <name evidence="2" type="ORF">BTO30_14515</name>
</gene>
<comment type="caution">
    <text evidence="2">The sequence shown here is derived from an EMBL/GenBank/DDBJ whole genome shotgun (WGS) entry which is preliminary data.</text>
</comment>
<dbReference type="InterPro" id="IPR013023">
    <property type="entry name" value="KARI"/>
</dbReference>
<protein>
    <recommendedName>
        <fullName evidence="1">KARI N-terminal Rossmann domain-containing protein</fullName>
    </recommendedName>
</protein>
<dbReference type="PROSITE" id="PS51850">
    <property type="entry name" value="KARI_N"/>
    <property type="match status" value="1"/>
</dbReference>
<dbReference type="InterPro" id="IPR036291">
    <property type="entry name" value="NAD(P)-bd_dom_sf"/>
</dbReference>
<dbReference type="GO" id="GO:0009082">
    <property type="term" value="P:branched-chain amino acid biosynthetic process"/>
    <property type="evidence" value="ECO:0007669"/>
    <property type="project" value="InterPro"/>
</dbReference>
<dbReference type="EMBL" id="MSDU01000041">
    <property type="protein sequence ID" value="OLN21537.1"/>
    <property type="molecule type" value="Genomic_DNA"/>
</dbReference>
<reference evidence="2 3" key="1">
    <citation type="submission" date="2016-12" db="EMBL/GenBank/DDBJ databases">
        <title>Domibacillus antri genome sequencing.</title>
        <authorList>
            <person name="Verma A."/>
            <person name="Krishnamurthi S."/>
        </authorList>
    </citation>
    <scope>NUCLEOTIDE SEQUENCE [LARGE SCALE GENOMIC DNA]</scope>
    <source>
        <strain evidence="2 3">XD80</strain>
    </source>
</reference>